<dbReference type="NCBIfam" id="NF000841">
    <property type="entry name" value="PRK00071.1-4"/>
    <property type="match status" value="1"/>
</dbReference>
<dbReference type="Gene3D" id="3.40.50.620">
    <property type="entry name" value="HUPs"/>
    <property type="match status" value="1"/>
</dbReference>
<dbReference type="eggNOG" id="COG1057">
    <property type="taxonomic scope" value="Bacteria"/>
</dbReference>
<evidence type="ECO:0000313" key="12">
    <source>
        <dbReference type="EMBL" id="KRN05179.1"/>
    </source>
</evidence>
<evidence type="ECO:0000256" key="6">
    <source>
        <dbReference type="ARBA" id="ARBA00022741"/>
    </source>
</evidence>
<dbReference type="InterPro" id="IPR014729">
    <property type="entry name" value="Rossmann-like_a/b/a_fold"/>
</dbReference>
<dbReference type="NCBIfam" id="NF000840">
    <property type="entry name" value="PRK00071.1-3"/>
    <property type="match status" value="1"/>
</dbReference>
<dbReference type="PATRIC" id="fig|1423806.3.peg.1751"/>
<dbReference type="EMBL" id="AYZF01000017">
    <property type="protein sequence ID" value="KRN05179.1"/>
    <property type="molecule type" value="Genomic_DNA"/>
</dbReference>
<dbReference type="STRING" id="1423806.FD15_GL001723"/>
<evidence type="ECO:0000256" key="7">
    <source>
        <dbReference type="ARBA" id="ARBA00022840"/>
    </source>
</evidence>
<dbReference type="GO" id="GO:0005524">
    <property type="term" value="F:ATP binding"/>
    <property type="evidence" value="ECO:0007669"/>
    <property type="project" value="UniProtKB-KW"/>
</dbReference>
<dbReference type="AlphaFoldDB" id="A0A0R2DPY4"/>
<gene>
    <name evidence="10" type="primary">nadD</name>
    <name evidence="12" type="ORF">FD15_GL001723</name>
</gene>
<keyword evidence="13" id="KW-1185">Reference proteome</keyword>
<comment type="caution">
    <text evidence="12">The sequence shown here is derived from an EMBL/GenBank/DDBJ whole genome shotgun (WGS) entry which is preliminary data.</text>
</comment>
<dbReference type="EC" id="2.7.7.18" evidence="10"/>
<evidence type="ECO:0000256" key="3">
    <source>
        <dbReference type="ARBA" id="ARBA00022642"/>
    </source>
</evidence>
<keyword evidence="5 10" id="KW-0548">Nucleotidyltransferase</keyword>
<evidence type="ECO:0000256" key="8">
    <source>
        <dbReference type="ARBA" id="ARBA00023027"/>
    </source>
</evidence>
<feature type="domain" description="Cytidyltransferase-like" evidence="11">
    <location>
        <begin position="31"/>
        <end position="187"/>
    </location>
</feature>
<keyword evidence="7 10" id="KW-0067">ATP-binding</keyword>
<proteinExistence type="inferred from homology"/>
<comment type="pathway">
    <text evidence="2 10">Cofactor biosynthesis; NAD(+) biosynthesis; deamido-NAD(+) from nicotinate D-ribonucleotide: step 1/1.</text>
</comment>
<organism evidence="12 13">
    <name type="scientific">Liquorilactobacillus sucicola DSM 21376 = JCM 15457</name>
    <dbReference type="NCBI Taxonomy" id="1423806"/>
    <lineage>
        <taxon>Bacteria</taxon>
        <taxon>Bacillati</taxon>
        <taxon>Bacillota</taxon>
        <taxon>Bacilli</taxon>
        <taxon>Lactobacillales</taxon>
        <taxon>Lactobacillaceae</taxon>
        <taxon>Liquorilactobacillus</taxon>
    </lineage>
</organism>
<evidence type="ECO:0000256" key="9">
    <source>
        <dbReference type="ARBA" id="ARBA00048721"/>
    </source>
</evidence>
<name>A0A0R2DPY4_9LACO</name>
<evidence type="ECO:0000256" key="4">
    <source>
        <dbReference type="ARBA" id="ARBA00022679"/>
    </source>
</evidence>
<evidence type="ECO:0000256" key="1">
    <source>
        <dbReference type="ARBA" id="ARBA00002324"/>
    </source>
</evidence>
<dbReference type="Proteomes" id="UP000050961">
    <property type="component" value="Unassembled WGS sequence"/>
</dbReference>
<accession>A0A0R2DPY4</accession>
<dbReference type="Pfam" id="PF01467">
    <property type="entry name" value="CTP_transf_like"/>
    <property type="match status" value="1"/>
</dbReference>
<sequence length="214" mass="24745">MWNLTVQTVREPQVLPMTENDFGGHRRRIGILGGTFNPPHLGHLIIAEQVADQLGLERVFFMPDDTPPHVDHKDSIAASDRKQMVALSIENNPLFEMEKCEIERGGISYTYDSIKFLKERHPDYEIYFIIGGDMVAYLPKWHKIDQLVKMVHFVGVARHGYPKTSQYPLMWVDIPLIEISSTLIRQKLSQHCSIRYLVPPAVEKYIKERGLYND</sequence>
<comment type="similarity">
    <text evidence="10">Belongs to the NadD family.</text>
</comment>
<reference evidence="12 13" key="1">
    <citation type="journal article" date="2015" name="Genome Announc.">
        <title>Expanding the biotechnology potential of lactobacilli through comparative genomics of 213 strains and associated genera.</title>
        <authorList>
            <person name="Sun Z."/>
            <person name="Harris H.M."/>
            <person name="McCann A."/>
            <person name="Guo C."/>
            <person name="Argimon S."/>
            <person name="Zhang W."/>
            <person name="Yang X."/>
            <person name="Jeffery I.B."/>
            <person name="Cooney J.C."/>
            <person name="Kagawa T.F."/>
            <person name="Liu W."/>
            <person name="Song Y."/>
            <person name="Salvetti E."/>
            <person name="Wrobel A."/>
            <person name="Rasinkangas P."/>
            <person name="Parkhill J."/>
            <person name="Rea M.C."/>
            <person name="O'Sullivan O."/>
            <person name="Ritari J."/>
            <person name="Douillard F.P."/>
            <person name="Paul Ross R."/>
            <person name="Yang R."/>
            <person name="Briner A.E."/>
            <person name="Felis G.E."/>
            <person name="de Vos W.M."/>
            <person name="Barrangou R."/>
            <person name="Klaenhammer T.R."/>
            <person name="Caufield P.W."/>
            <person name="Cui Y."/>
            <person name="Zhang H."/>
            <person name="O'Toole P.W."/>
        </authorList>
    </citation>
    <scope>NUCLEOTIDE SEQUENCE [LARGE SCALE GENOMIC DNA]</scope>
    <source>
        <strain evidence="12 13">DSM 21376</strain>
    </source>
</reference>
<dbReference type="CDD" id="cd02165">
    <property type="entry name" value="NMNAT"/>
    <property type="match status" value="1"/>
</dbReference>
<evidence type="ECO:0000259" key="11">
    <source>
        <dbReference type="Pfam" id="PF01467"/>
    </source>
</evidence>
<dbReference type="SUPFAM" id="SSF52374">
    <property type="entry name" value="Nucleotidylyl transferase"/>
    <property type="match status" value="1"/>
</dbReference>
<dbReference type="PANTHER" id="PTHR39321:SF3">
    <property type="entry name" value="PHOSPHOPANTETHEINE ADENYLYLTRANSFERASE"/>
    <property type="match status" value="1"/>
</dbReference>
<keyword evidence="4 10" id="KW-0808">Transferase</keyword>
<comment type="catalytic activity">
    <reaction evidence="9 10">
        <text>nicotinate beta-D-ribonucleotide + ATP + H(+) = deamido-NAD(+) + diphosphate</text>
        <dbReference type="Rhea" id="RHEA:22860"/>
        <dbReference type="ChEBI" id="CHEBI:15378"/>
        <dbReference type="ChEBI" id="CHEBI:30616"/>
        <dbReference type="ChEBI" id="CHEBI:33019"/>
        <dbReference type="ChEBI" id="CHEBI:57502"/>
        <dbReference type="ChEBI" id="CHEBI:58437"/>
        <dbReference type="EC" id="2.7.7.18"/>
    </reaction>
</comment>
<dbReference type="PANTHER" id="PTHR39321">
    <property type="entry name" value="NICOTINATE-NUCLEOTIDE ADENYLYLTRANSFERASE-RELATED"/>
    <property type="match status" value="1"/>
</dbReference>
<evidence type="ECO:0000313" key="13">
    <source>
        <dbReference type="Proteomes" id="UP000050961"/>
    </source>
</evidence>
<keyword evidence="6 10" id="KW-0547">Nucleotide-binding</keyword>
<dbReference type="NCBIfam" id="TIGR00482">
    <property type="entry name" value="nicotinate (nicotinamide) nucleotide adenylyltransferase"/>
    <property type="match status" value="1"/>
</dbReference>
<evidence type="ECO:0000256" key="10">
    <source>
        <dbReference type="HAMAP-Rule" id="MF_00244"/>
    </source>
</evidence>
<comment type="function">
    <text evidence="1 10">Catalyzes the reversible adenylation of nicotinate mononucleotide (NaMN) to nicotinic acid adenine dinucleotide (NaAD).</text>
</comment>
<keyword evidence="3 10" id="KW-0662">Pyridine nucleotide biosynthesis</keyword>
<evidence type="ECO:0000256" key="5">
    <source>
        <dbReference type="ARBA" id="ARBA00022695"/>
    </source>
</evidence>
<dbReference type="InterPro" id="IPR004821">
    <property type="entry name" value="Cyt_trans-like"/>
</dbReference>
<dbReference type="NCBIfam" id="TIGR00125">
    <property type="entry name" value="cyt_tran_rel"/>
    <property type="match status" value="1"/>
</dbReference>
<dbReference type="HAMAP" id="MF_00244">
    <property type="entry name" value="NaMN_adenylyltr"/>
    <property type="match status" value="1"/>
</dbReference>
<dbReference type="UniPathway" id="UPA00253">
    <property type="reaction ID" value="UER00332"/>
</dbReference>
<keyword evidence="8 10" id="KW-0520">NAD</keyword>
<dbReference type="GO" id="GO:0004515">
    <property type="term" value="F:nicotinate-nucleotide adenylyltransferase activity"/>
    <property type="evidence" value="ECO:0007669"/>
    <property type="project" value="UniProtKB-UniRule"/>
</dbReference>
<protein>
    <recommendedName>
        <fullName evidence="10">Probable nicotinate-nucleotide adenylyltransferase</fullName>
        <ecNumber evidence="10">2.7.7.18</ecNumber>
    </recommendedName>
    <alternativeName>
        <fullName evidence="10">Deamido-NAD(+) diphosphorylase</fullName>
    </alternativeName>
    <alternativeName>
        <fullName evidence="10">Deamido-NAD(+) pyrophosphorylase</fullName>
    </alternativeName>
    <alternativeName>
        <fullName evidence="10">Nicotinate mononucleotide adenylyltransferase</fullName>
        <shortName evidence="10">NaMN adenylyltransferase</shortName>
    </alternativeName>
</protein>
<evidence type="ECO:0000256" key="2">
    <source>
        <dbReference type="ARBA" id="ARBA00005019"/>
    </source>
</evidence>
<dbReference type="InterPro" id="IPR005248">
    <property type="entry name" value="NadD/NMNAT"/>
</dbReference>
<dbReference type="GO" id="GO:0009435">
    <property type="term" value="P:NAD+ biosynthetic process"/>
    <property type="evidence" value="ECO:0007669"/>
    <property type="project" value="UniProtKB-UniRule"/>
</dbReference>